<keyword evidence="4" id="KW-0309">Germination</keyword>
<evidence type="ECO:0000256" key="1">
    <source>
        <dbReference type="ARBA" id="ARBA00004141"/>
    </source>
</evidence>
<feature type="transmembrane region" description="Helical" evidence="8">
    <location>
        <begin position="188"/>
        <end position="207"/>
    </location>
</feature>
<evidence type="ECO:0000256" key="6">
    <source>
        <dbReference type="ARBA" id="ARBA00022989"/>
    </source>
</evidence>
<dbReference type="PANTHER" id="PTHR34975:SF2">
    <property type="entry name" value="SPORE GERMINATION PROTEIN A2"/>
    <property type="match status" value="1"/>
</dbReference>
<dbReference type="GO" id="GO:0009847">
    <property type="term" value="P:spore germination"/>
    <property type="evidence" value="ECO:0007669"/>
    <property type="project" value="InterPro"/>
</dbReference>
<sequence>MKQMDNLSVFQVAMLVSNAMLGVGLLTLPRTITAEIDSPDGWIVLIIDGIIAILFAFLVLYFFKKHQVKDIFQYTREGFGLWISKAVQLFIILYFMGVASFEAVAMSEMVRFFLLATTPVQVVILSLMCLSAYLVLGMLQSITKVFSVFLPLAIVELFLIYFFSIKSINIENIKPILGDGFSPIFKGLNSVILSFIGVEIFLVISAFSKNRQNLKKGLMIGFAIPLILYITTYVLVVSGLSEQEVKAVTWPTISFVQSFEVRGIFIERFESFLLTTWILQFFTTTSMYYYLAAYGMTQVFKTTFKTNVLILLPLLFLIACVPNNTLEIIQMSTIVGKMFQIVFFVIPIATFLTVALKRKLIKP</sequence>
<feature type="transmembrane region" description="Helical" evidence="8">
    <location>
        <begin position="277"/>
        <end position="296"/>
    </location>
</feature>
<evidence type="ECO:0000256" key="2">
    <source>
        <dbReference type="ARBA" id="ARBA00007998"/>
    </source>
</evidence>
<reference evidence="9 10" key="1">
    <citation type="submission" date="2019-11" db="EMBL/GenBank/DDBJ databases">
        <title>Bacillus idriensis genome.</title>
        <authorList>
            <person name="Konopka E.N."/>
            <person name="Newman J.D."/>
        </authorList>
    </citation>
    <scope>NUCLEOTIDE SEQUENCE [LARGE SCALE GENOMIC DNA]</scope>
    <source>
        <strain evidence="9 10">DSM 19097</strain>
    </source>
</reference>
<evidence type="ECO:0000313" key="10">
    <source>
        <dbReference type="Proteomes" id="UP000441585"/>
    </source>
</evidence>
<evidence type="ECO:0000256" key="3">
    <source>
        <dbReference type="ARBA" id="ARBA00022448"/>
    </source>
</evidence>
<feature type="transmembrane region" description="Helical" evidence="8">
    <location>
        <begin position="308"/>
        <end position="326"/>
    </location>
</feature>
<protein>
    <submittedName>
        <fullName evidence="9">GerAB/ArcD/ProY family transporter</fullName>
    </submittedName>
</protein>
<feature type="transmembrane region" description="Helical" evidence="8">
    <location>
        <begin position="112"/>
        <end position="136"/>
    </location>
</feature>
<evidence type="ECO:0000256" key="5">
    <source>
        <dbReference type="ARBA" id="ARBA00022692"/>
    </source>
</evidence>
<evidence type="ECO:0000256" key="8">
    <source>
        <dbReference type="SAM" id="Phobius"/>
    </source>
</evidence>
<feature type="transmembrane region" description="Helical" evidence="8">
    <location>
        <begin position="41"/>
        <end position="63"/>
    </location>
</feature>
<feature type="transmembrane region" description="Helical" evidence="8">
    <location>
        <begin position="148"/>
        <end position="168"/>
    </location>
</feature>
<comment type="caution">
    <text evidence="9">The sequence shown here is derived from an EMBL/GenBank/DDBJ whole genome shotgun (WGS) entry which is preliminary data.</text>
</comment>
<dbReference type="RefSeq" id="WP_070878127.1">
    <property type="nucleotide sequence ID" value="NZ_CAJGAA010000008.1"/>
</dbReference>
<keyword evidence="5 8" id="KW-0812">Transmembrane</keyword>
<keyword evidence="10" id="KW-1185">Reference proteome</keyword>
<dbReference type="AlphaFoldDB" id="A0A6I2MEX3"/>
<dbReference type="GO" id="GO:0016020">
    <property type="term" value="C:membrane"/>
    <property type="evidence" value="ECO:0007669"/>
    <property type="project" value="UniProtKB-SubCell"/>
</dbReference>
<dbReference type="EMBL" id="WKKF01000006">
    <property type="protein sequence ID" value="MRX55717.1"/>
    <property type="molecule type" value="Genomic_DNA"/>
</dbReference>
<dbReference type="NCBIfam" id="TIGR00912">
    <property type="entry name" value="2A0309"/>
    <property type="match status" value="1"/>
</dbReference>
<dbReference type="PANTHER" id="PTHR34975">
    <property type="entry name" value="SPORE GERMINATION PROTEIN A2"/>
    <property type="match status" value="1"/>
</dbReference>
<proteinExistence type="inferred from homology"/>
<accession>A0A6I2MEX3</accession>
<dbReference type="Pfam" id="PF03845">
    <property type="entry name" value="Spore_permease"/>
    <property type="match status" value="1"/>
</dbReference>
<feature type="transmembrane region" description="Helical" evidence="8">
    <location>
        <begin position="83"/>
        <end position="106"/>
    </location>
</feature>
<dbReference type="Proteomes" id="UP000441585">
    <property type="component" value="Unassembled WGS sequence"/>
</dbReference>
<keyword evidence="7 8" id="KW-0472">Membrane</keyword>
<dbReference type="Gene3D" id="1.20.1740.10">
    <property type="entry name" value="Amino acid/polyamine transporter I"/>
    <property type="match status" value="1"/>
</dbReference>
<evidence type="ECO:0000256" key="4">
    <source>
        <dbReference type="ARBA" id="ARBA00022544"/>
    </source>
</evidence>
<keyword evidence="6 8" id="KW-1133">Transmembrane helix</keyword>
<feature type="transmembrane region" description="Helical" evidence="8">
    <location>
        <begin position="7"/>
        <end position="29"/>
    </location>
</feature>
<evidence type="ECO:0000256" key="7">
    <source>
        <dbReference type="ARBA" id="ARBA00023136"/>
    </source>
</evidence>
<comment type="similarity">
    <text evidence="2">Belongs to the amino acid-polyamine-organocation (APC) superfamily. Spore germination protein (SGP) (TC 2.A.3.9) family.</text>
</comment>
<name>A0A6I2MEX3_9BACI</name>
<organism evidence="9 10">
    <name type="scientific">Metabacillus idriensis</name>
    <dbReference type="NCBI Taxonomy" id="324768"/>
    <lineage>
        <taxon>Bacteria</taxon>
        <taxon>Bacillati</taxon>
        <taxon>Bacillota</taxon>
        <taxon>Bacilli</taxon>
        <taxon>Bacillales</taxon>
        <taxon>Bacillaceae</taxon>
        <taxon>Metabacillus</taxon>
    </lineage>
</organism>
<gene>
    <name evidence="9" type="ORF">GJU41_17275</name>
</gene>
<keyword evidence="3" id="KW-0813">Transport</keyword>
<comment type="subcellular location">
    <subcellularLocation>
        <location evidence="1">Membrane</location>
        <topology evidence="1">Multi-pass membrane protein</topology>
    </subcellularLocation>
</comment>
<feature type="transmembrane region" description="Helical" evidence="8">
    <location>
        <begin position="219"/>
        <end position="240"/>
    </location>
</feature>
<evidence type="ECO:0000313" key="9">
    <source>
        <dbReference type="EMBL" id="MRX55717.1"/>
    </source>
</evidence>
<feature type="transmembrane region" description="Helical" evidence="8">
    <location>
        <begin position="338"/>
        <end position="356"/>
    </location>
</feature>
<dbReference type="InterPro" id="IPR004761">
    <property type="entry name" value="Spore_GerAB"/>
</dbReference>